<proteinExistence type="inferred from homology"/>
<evidence type="ECO:0000256" key="2">
    <source>
        <dbReference type="ARBA" id="ARBA00022723"/>
    </source>
</evidence>
<dbReference type="InterPro" id="IPR002328">
    <property type="entry name" value="ADH_Zn_CS"/>
</dbReference>
<comment type="cofactor">
    <cofactor evidence="1 5">
        <name>Zn(2+)</name>
        <dbReference type="ChEBI" id="CHEBI:29105"/>
    </cofactor>
</comment>
<comment type="similarity">
    <text evidence="5">Belongs to the zinc-containing alcohol dehydrogenase family.</text>
</comment>
<name>A0A561DWT0_9MICO</name>
<evidence type="ECO:0000256" key="1">
    <source>
        <dbReference type="ARBA" id="ARBA00001947"/>
    </source>
</evidence>
<evidence type="ECO:0000256" key="6">
    <source>
        <dbReference type="SAM" id="MobiDB-lite"/>
    </source>
</evidence>
<dbReference type="InterPro" id="IPR050129">
    <property type="entry name" value="Zn_alcohol_dh"/>
</dbReference>
<evidence type="ECO:0000256" key="3">
    <source>
        <dbReference type="ARBA" id="ARBA00022833"/>
    </source>
</evidence>
<dbReference type="InterPro" id="IPR013149">
    <property type="entry name" value="ADH-like_C"/>
</dbReference>
<sequence length="372" mass="39686">MASQTGLRHTDPTARSQGAPGRLRSVRALAKTSAGPGLELIDAPEPTVGHGEVKIKVWRAGLCGTDLHLESWDDWAAATVQTPLIIGHEFYGEVVDVADDVTSVRVGQRVSGEGHVVCNECRNCRAGRRQLCIRTSSVGVNRNGAFADYVVIPASNVWIQPDDLDPDVGAVFDPFGNATHTTLSFPIAGEDVLVTGAGPIGVMSAAIAKHVGARHVVVTDVSDYRLELAKAAGADVVVNVARDRISSAQQQLGMREGFDIALEMSGNAAAVSELIDNMNHGGRIAMLGLPAEQFAIDWGRVITHMLAIKGIYGREMYDTWYAMSAMLQSSAALEAAVKSVITHRFPAEQWADAFAAARSGQCGKVVMDWSQN</sequence>
<accession>A0A561DWT0</accession>
<dbReference type="InterPro" id="IPR020843">
    <property type="entry name" value="ER"/>
</dbReference>
<dbReference type="InterPro" id="IPR013154">
    <property type="entry name" value="ADH-like_N"/>
</dbReference>
<keyword evidence="9" id="KW-1185">Reference proteome</keyword>
<dbReference type="InterPro" id="IPR036291">
    <property type="entry name" value="NAD(P)-bd_dom_sf"/>
</dbReference>
<dbReference type="PROSITE" id="PS00059">
    <property type="entry name" value="ADH_ZINC"/>
    <property type="match status" value="1"/>
</dbReference>
<dbReference type="SUPFAM" id="SSF50129">
    <property type="entry name" value="GroES-like"/>
    <property type="match status" value="1"/>
</dbReference>
<dbReference type="GO" id="GO:0008270">
    <property type="term" value="F:zinc ion binding"/>
    <property type="evidence" value="ECO:0007669"/>
    <property type="project" value="InterPro"/>
</dbReference>
<feature type="region of interest" description="Disordered" evidence="6">
    <location>
        <begin position="1"/>
        <end position="22"/>
    </location>
</feature>
<dbReference type="GO" id="GO:0016491">
    <property type="term" value="F:oxidoreductase activity"/>
    <property type="evidence" value="ECO:0007669"/>
    <property type="project" value="UniProtKB-KW"/>
</dbReference>
<keyword evidence="2 5" id="KW-0479">Metal-binding</keyword>
<evidence type="ECO:0000256" key="5">
    <source>
        <dbReference type="RuleBase" id="RU361277"/>
    </source>
</evidence>
<gene>
    <name evidence="8" type="ORF">BKA23_3201</name>
</gene>
<dbReference type="Gene3D" id="3.40.50.720">
    <property type="entry name" value="NAD(P)-binding Rossmann-like Domain"/>
    <property type="match status" value="1"/>
</dbReference>
<reference evidence="8 9" key="1">
    <citation type="submission" date="2019-06" db="EMBL/GenBank/DDBJ databases">
        <title>Sequencing the genomes of 1000 actinobacteria strains.</title>
        <authorList>
            <person name="Klenk H.-P."/>
        </authorList>
    </citation>
    <scope>NUCLEOTIDE SEQUENCE [LARGE SCALE GENOMIC DNA]</scope>
    <source>
        <strain evidence="8 9">DSM 19560</strain>
    </source>
</reference>
<dbReference type="EMBL" id="VIVQ01000004">
    <property type="protein sequence ID" value="TWE07835.1"/>
    <property type="molecule type" value="Genomic_DNA"/>
</dbReference>
<dbReference type="Gene3D" id="3.90.180.10">
    <property type="entry name" value="Medium-chain alcohol dehydrogenases, catalytic domain"/>
    <property type="match status" value="1"/>
</dbReference>
<feature type="domain" description="Enoyl reductase (ER)" evidence="7">
    <location>
        <begin position="35"/>
        <end position="367"/>
    </location>
</feature>
<protein>
    <submittedName>
        <fullName evidence="8">L-threonine 3-dehydrogenase</fullName>
    </submittedName>
</protein>
<dbReference type="AlphaFoldDB" id="A0A561DWT0"/>
<evidence type="ECO:0000313" key="8">
    <source>
        <dbReference type="EMBL" id="TWE07835.1"/>
    </source>
</evidence>
<dbReference type="Pfam" id="PF08240">
    <property type="entry name" value="ADH_N"/>
    <property type="match status" value="1"/>
</dbReference>
<dbReference type="NCBIfam" id="NF003808">
    <property type="entry name" value="PRK05396.1"/>
    <property type="match status" value="1"/>
</dbReference>
<dbReference type="SMART" id="SM00829">
    <property type="entry name" value="PKS_ER"/>
    <property type="match status" value="1"/>
</dbReference>
<keyword evidence="3 5" id="KW-0862">Zinc</keyword>
<evidence type="ECO:0000313" key="9">
    <source>
        <dbReference type="Proteomes" id="UP000318297"/>
    </source>
</evidence>
<keyword evidence="4" id="KW-0560">Oxidoreductase</keyword>
<comment type="caution">
    <text evidence="8">The sequence shown here is derived from an EMBL/GenBank/DDBJ whole genome shotgun (WGS) entry which is preliminary data.</text>
</comment>
<evidence type="ECO:0000256" key="4">
    <source>
        <dbReference type="ARBA" id="ARBA00023002"/>
    </source>
</evidence>
<dbReference type="SUPFAM" id="SSF51735">
    <property type="entry name" value="NAD(P)-binding Rossmann-fold domains"/>
    <property type="match status" value="1"/>
</dbReference>
<dbReference type="Proteomes" id="UP000318297">
    <property type="component" value="Unassembled WGS sequence"/>
</dbReference>
<dbReference type="InterPro" id="IPR011032">
    <property type="entry name" value="GroES-like_sf"/>
</dbReference>
<organism evidence="8 9">
    <name type="scientific">Rudaeicoccus suwonensis</name>
    <dbReference type="NCBI Taxonomy" id="657409"/>
    <lineage>
        <taxon>Bacteria</taxon>
        <taxon>Bacillati</taxon>
        <taxon>Actinomycetota</taxon>
        <taxon>Actinomycetes</taxon>
        <taxon>Micrococcales</taxon>
        <taxon>Dermacoccaceae</taxon>
        <taxon>Rudaeicoccus</taxon>
    </lineage>
</organism>
<dbReference type="Pfam" id="PF00107">
    <property type="entry name" value="ADH_zinc_N"/>
    <property type="match status" value="1"/>
</dbReference>
<dbReference type="PANTHER" id="PTHR43401:SF2">
    <property type="entry name" value="L-THREONINE 3-DEHYDROGENASE"/>
    <property type="match status" value="1"/>
</dbReference>
<evidence type="ECO:0000259" key="7">
    <source>
        <dbReference type="SMART" id="SM00829"/>
    </source>
</evidence>
<dbReference type="PANTHER" id="PTHR43401">
    <property type="entry name" value="L-THREONINE 3-DEHYDROGENASE"/>
    <property type="match status" value="1"/>
</dbReference>